<sequence length="78" mass="8694">MCNASNQVQAFVGLKLTRLVGSADFTSHSETKCGFNSSTGGTKDQNKRRVQRENHSRIVAKKVVKKKEPLTHQGQQHE</sequence>
<evidence type="ECO:0000256" key="1">
    <source>
        <dbReference type="SAM" id="MobiDB-lite"/>
    </source>
</evidence>
<protein>
    <submittedName>
        <fullName evidence="2">Uncharacterized protein</fullName>
    </submittedName>
</protein>
<accession>A0A401REL6</accession>
<dbReference type="Proteomes" id="UP000287033">
    <property type="component" value="Unassembled WGS sequence"/>
</dbReference>
<feature type="compositionally biased region" description="Basic and acidic residues" evidence="1">
    <location>
        <begin position="66"/>
        <end position="78"/>
    </location>
</feature>
<dbReference type="AlphaFoldDB" id="A0A401REL6"/>
<reference evidence="2 3" key="1">
    <citation type="journal article" date="2018" name="Nat. Ecol. Evol.">
        <title>Shark genomes provide insights into elasmobranch evolution and the origin of vertebrates.</title>
        <authorList>
            <person name="Hara Y"/>
            <person name="Yamaguchi K"/>
            <person name="Onimaru K"/>
            <person name="Kadota M"/>
            <person name="Koyanagi M"/>
            <person name="Keeley SD"/>
            <person name="Tatsumi K"/>
            <person name="Tanaka K"/>
            <person name="Motone F"/>
            <person name="Kageyama Y"/>
            <person name="Nozu R"/>
            <person name="Adachi N"/>
            <person name="Nishimura O"/>
            <person name="Nakagawa R"/>
            <person name="Tanegashima C"/>
            <person name="Kiyatake I"/>
            <person name="Matsumoto R"/>
            <person name="Murakumo K"/>
            <person name="Nishida K"/>
            <person name="Terakita A"/>
            <person name="Kuratani S"/>
            <person name="Sato K"/>
            <person name="Hyodo S Kuraku.S."/>
        </authorList>
    </citation>
    <scope>NUCLEOTIDE SEQUENCE [LARGE SCALE GENOMIC DNA]</scope>
</reference>
<name>A0A401REL6_CHIPU</name>
<evidence type="ECO:0000313" key="2">
    <source>
        <dbReference type="EMBL" id="GCC16598.1"/>
    </source>
</evidence>
<keyword evidence="3" id="KW-1185">Reference proteome</keyword>
<feature type="region of interest" description="Disordered" evidence="1">
    <location>
        <begin position="26"/>
        <end position="78"/>
    </location>
</feature>
<gene>
    <name evidence="2" type="ORF">chiPu_0020347</name>
</gene>
<proteinExistence type="predicted"/>
<dbReference type="EMBL" id="BEZZ01002535">
    <property type="protein sequence ID" value="GCC16598.1"/>
    <property type="molecule type" value="Genomic_DNA"/>
</dbReference>
<organism evidence="2 3">
    <name type="scientific">Chiloscyllium punctatum</name>
    <name type="common">Brownbanded bambooshark</name>
    <name type="synonym">Hemiscyllium punctatum</name>
    <dbReference type="NCBI Taxonomy" id="137246"/>
    <lineage>
        <taxon>Eukaryota</taxon>
        <taxon>Metazoa</taxon>
        <taxon>Chordata</taxon>
        <taxon>Craniata</taxon>
        <taxon>Vertebrata</taxon>
        <taxon>Chondrichthyes</taxon>
        <taxon>Elasmobranchii</taxon>
        <taxon>Galeomorphii</taxon>
        <taxon>Galeoidea</taxon>
        <taxon>Orectolobiformes</taxon>
        <taxon>Hemiscylliidae</taxon>
        <taxon>Chiloscyllium</taxon>
    </lineage>
</organism>
<evidence type="ECO:0000313" key="3">
    <source>
        <dbReference type="Proteomes" id="UP000287033"/>
    </source>
</evidence>
<feature type="compositionally biased region" description="Basic and acidic residues" evidence="1">
    <location>
        <begin position="44"/>
        <end position="56"/>
    </location>
</feature>
<feature type="compositionally biased region" description="Polar residues" evidence="1">
    <location>
        <begin position="26"/>
        <end position="43"/>
    </location>
</feature>
<comment type="caution">
    <text evidence="2">The sequence shown here is derived from an EMBL/GenBank/DDBJ whole genome shotgun (WGS) entry which is preliminary data.</text>
</comment>